<dbReference type="RefSeq" id="WP_264749687.1">
    <property type="nucleotide sequence ID" value="NZ_JAPDHW010000004.1"/>
</dbReference>
<evidence type="ECO:0000313" key="1">
    <source>
        <dbReference type="EMBL" id="MCW3168477.1"/>
    </source>
</evidence>
<dbReference type="Proteomes" id="UP001163731">
    <property type="component" value="Unassembled WGS sequence"/>
</dbReference>
<organism evidence="1 2">
    <name type="scientific">Chryseobacterium kimseyorum</name>
    <dbReference type="NCBI Taxonomy" id="2984028"/>
    <lineage>
        <taxon>Bacteria</taxon>
        <taxon>Pseudomonadati</taxon>
        <taxon>Bacteroidota</taxon>
        <taxon>Flavobacteriia</taxon>
        <taxon>Flavobacteriales</taxon>
        <taxon>Weeksellaceae</taxon>
        <taxon>Chryseobacterium group</taxon>
        <taxon>Chryseobacterium</taxon>
    </lineage>
</organism>
<keyword evidence="2" id="KW-1185">Reference proteome</keyword>
<evidence type="ECO:0000313" key="2">
    <source>
        <dbReference type="Proteomes" id="UP001163731"/>
    </source>
</evidence>
<accession>A0ABT3HXH3</accession>
<comment type="caution">
    <text evidence="1">The sequence shown here is derived from an EMBL/GenBank/DDBJ whole genome shotgun (WGS) entry which is preliminary data.</text>
</comment>
<name>A0ABT3HXH3_9FLAO</name>
<proteinExistence type="predicted"/>
<reference evidence="1" key="1">
    <citation type="submission" date="2022-10" db="EMBL/GenBank/DDBJ databases">
        <title>Chryseobacterium babae sp. nov. isolated from the gut of the beetle Oryctes rhinoceros, and Chryseobacterium kimseyorum sp. nov., isolated from a stick insect rearing cage.</title>
        <authorList>
            <person name="Shelomi M."/>
            <person name="Han C.-J."/>
            <person name="Chen W.-M."/>
            <person name="Chen H.-K."/>
            <person name="Liaw S.-J."/>
            <person name="Muhle E."/>
            <person name="Clermont D."/>
        </authorList>
    </citation>
    <scope>NUCLEOTIDE SEQUENCE</scope>
    <source>
        <strain evidence="1">09-1422</strain>
    </source>
</reference>
<gene>
    <name evidence="1" type="ORF">OMO38_08050</name>
</gene>
<protein>
    <submittedName>
        <fullName evidence="1">Uncharacterized protein</fullName>
    </submittedName>
</protein>
<dbReference type="EMBL" id="JAPDHW010000004">
    <property type="protein sequence ID" value="MCW3168477.1"/>
    <property type="molecule type" value="Genomic_DNA"/>
</dbReference>
<sequence>MLDFLYEALERLYEVVDYVNGMPECPFEGVEAVFEMPERSDGTVYRFLRWEMG</sequence>